<keyword evidence="5" id="KW-1185">Reference proteome</keyword>
<feature type="domain" description="STAS" evidence="3">
    <location>
        <begin position="10"/>
        <end position="114"/>
    </location>
</feature>
<protein>
    <recommendedName>
        <fullName evidence="2">Anti-sigma factor antagonist</fullName>
    </recommendedName>
</protein>
<dbReference type="InterPro" id="IPR036513">
    <property type="entry name" value="STAS_dom_sf"/>
</dbReference>
<evidence type="ECO:0000313" key="4">
    <source>
        <dbReference type="EMBL" id="GAA0233141.1"/>
    </source>
</evidence>
<organism evidence="4 5">
    <name type="scientific">Saccharothrix mutabilis subsp. mutabilis</name>
    <dbReference type="NCBI Taxonomy" id="66855"/>
    <lineage>
        <taxon>Bacteria</taxon>
        <taxon>Bacillati</taxon>
        <taxon>Actinomycetota</taxon>
        <taxon>Actinomycetes</taxon>
        <taxon>Pseudonocardiales</taxon>
        <taxon>Pseudonocardiaceae</taxon>
        <taxon>Saccharothrix</taxon>
    </lineage>
</organism>
<evidence type="ECO:0000256" key="2">
    <source>
        <dbReference type="RuleBase" id="RU003749"/>
    </source>
</evidence>
<evidence type="ECO:0000259" key="3">
    <source>
        <dbReference type="PROSITE" id="PS50801"/>
    </source>
</evidence>
<dbReference type="NCBIfam" id="TIGR00377">
    <property type="entry name" value="ant_ant_sig"/>
    <property type="match status" value="1"/>
</dbReference>
<dbReference type="Pfam" id="PF01740">
    <property type="entry name" value="STAS"/>
    <property type="match status" value="1"/>
</dbReference>
<dbReference type="Proteomes" id="UP001500416">
    <property type="component" value="Unassembled WGS sequence"/>
</dbReference>
<dbReference type="PANTHER" id="PTHR33495">
    <property type="entry name" value="ANTI-SIGMA FACTOR ANTAGONIST TM_1081-RELATED-RELATED"/>
    <property type="match status" value="1"/>
</dbReference>
<dbReference type="PROSITE" id="PS50801">
    <property type="entry name" value="STAS"/>
    <property type="match status" value="1"/>
</dbReference>
<comment type="similarity">
    <text evidence="1 2">Belongs to the anti-sigma-factor antagonist family.</text>
</comment>
<proteinExistence type="inferred from homology"/>
<dbReference type="SUPFAM" id="SSF52091">
    <property type="entry name" value="SpoIIaa-like"/>
    <property type="match status" value="1"/>
</dbReference>
<sequence>MREGADAMDLQVRSEVRGGWTVVAVTGELDADTVPVLSDHLEETPGQRVVVDLTGVPFMDTTGLSLMLDWHRRLDTAGGQFRMASLQPSVHKLFRLTELTEVMHIHDTVDEATH</sequence>
<evidence type="ECO:0000313" key="5">
    <source>
        <dbReference type="Proteomes" id="UP001500416"/>
    </source>
</evidence>
<accession>A0ABN0TY47</accession>
<dbReference type="InterPro" id="IPR003658">
    <property type="entry name" value="Anti-sigma_ant"/>
</dbReference>
<dbReference type="EMBL" id="BAAABU010000006">
    <property type="protein sequence ID" value="GAA0233141.1"/>
    <property type="molecule type" value="Genomic_DNA"/>
</dbReference>
<reference evidence="4 5" key="1">
    <citation type="journal article" date="2019" name="Int. J. Syst. Evol. Microbiol.">
        <title>The Global Catalogue of Microorganisms (GCM) 10K type strain sequencing project: providing services to taxonomists for standard genome sequencing and annotation.</title>
        <authorList>
            <consortium name="The Broad Institute Genomics Platform"/>
            <consortium name="The Broad Institute Genome Sequencing Center for Infectious Disease"/>
            <person name="Wu L."/>
            <person name="Ma J."/>
        </authorList>
    </citation>
    <scope>NUCLEOTIDE SEQUENCE [LARGE SCALE GENOMIC DNA]</scope>
    <source>
        <strain evidence="4 5">JCM 3380</strain>
    </source>
</reference>
<name>A0ABN0TY47_9PSEU</name>
<dbReference type="Gene3D" id="3.30.750.24">
    <property type="entry name" value="STAS domain"/>
    <property type="match status" value="1"/>
</dbReference>
<comment type="caution">
    <text evidence="4">The sequence shown here is derived from an EMBL/GenBank/DDBJ whole genome shotgun (WGS) entry which is preliminary data.</text>
</comment>
<dbReference type="CDD" id="cd07043">
    <property type="entry name" value="STAS_anti-anti-sigma_factors"/>
    <property type="match status" value="1"/>
</dbReference>
<gene>
    <name evidence="4" type="ORF">GCM10010492_34950</name>
</gene>
<dbReference type="PANTHER" id="PTHR33495:SF2">
    <property type="entry name" value="ANTI-SIGMA FACTOR ANTAGONIST TM_1081-RELATED"/>
    <property type="match status" value="1"/>
</dbReference>
<dbReference type="InterPro" id="IPR002645">
    <property type="entry name" value="STAS_dom"/>
</dbReference>
<evidence type="ECO:0000256" key="1">
    <source>
        <dbReference type="ARBA" id="ARBA00009013"/>
    </source>
</evidence>